<dbReference type="Gene3D" id="4.10.1150.10">
    <property type="entry name" value="AF2212/PG0164-like"/>
    <property type="match status" value="1"/>
</dbReference>
<dbReference type="AlphaFoldDB" id="A0A2A6RJ95"/>
<protein>
    <recommendedName>
        <fullName evidence="3">DUF104 domain-containing protein</fullName>
    </recommendedName>
</protein>
<dbReference type="SUPFAM" id="SSF141694">
    <property type="entry name" value="AF2212/PG0164-like"/>
    <property type="match status" value="1"/>
</dbReference>
<keyword evidence="2" id="KW-1185">Reference proteome</keyword>
<dbReference type="EMBL" id="NQWI01000044">
    <property type="protein sequence ID" value="PDW03011.1"/>
    <property type="molecule type" value="Genomic_DNA"/>
</dbReference>
<proteinExistence type="predicted"/>
<comment type="caution">
    <text evidence="1">The sequence shown here is derived from an EMBL/GenBank/DDBJ whole genome shotgun (WGS) entry which is preliminary data.</text>
</comment>
<dbReference type="InterPro" id="IPR024069">
    <property type="entry name" value="AF2212-like_dom_sf"/>
</dbReference>
<reference evidence="2" key="1">
    <citation type="submission" date="2017-08" db="EMBL/GenBank/DDBJ databases">
        <authorList>
            <person name="Grouzdev D.S."/>
            <person name="Gaisin V.A."/>
            <person name="Rysina M.S."/>
            <person name="Gorlenko V.M."/>
        </authorList>
    </citation>
    <scope>NUCLEOTIDE SEQUENCE [LARGE SCALE GENOMIC DNA]</scope>
    <source>
        <strain evidence="2">Kir15-3F</strain>
    </source>
</reference>
<evidence type="ECO:0000313" key="2">
    <source>
        <dbReference type="Proteomes" id="UP000220527"/>
    </source>
</evidence>
<evidence type="ECO:0000313" key="1">
    <source>
        <dbReference type="EMBL" id="PDW03011.1"/>
    </source>
</evidence>
<dbReference type="OrthoDB" id="282317at2"/>
<evidence type="ECO:0008006" key="3">
    <source>
        <dbReference type="Google" id="ProtNLM"/>
    </source>
</evidence>
<name>A0A2A6RJ95_9CHLR</name>
<sequence length="75" mass="8535">MTTERLDAIFEHGTFRLVQHPQIPLREGQRVRLVIETEESPEAILALAANVYAGFSPDDLTEVEQIALQRHDFFG</sequence>
<dbReference type="Proteomes" id="UP000220527">
    <property type="component" value="Unassembled WGS sequence"/>
</dbReference>
<gene>
    <name evidence="1" type="ORF">CJ255_11115</name>
</gene>
<accession>A0A2A6RJ95</accession>
<dbReference type="RefSeq" id="WP_097644175.1">
    <property type="nucleotide sequence ID" value="NZ_NQWI01000044.1"/>
</dbReference>
<organism evidence="1 2">
    <name type="scientific">Candidatus Viridilinea mediisalina</name>
    <dbReference type="NCBI Taxonomy" id="2024553"/>
    <lineage>
        <taxon>Bacteria</taxon>
        <taxon>Bacillati</taxon>
        <taxon>Chloroflexota</taxon>
        <taxon>Chloroflexia</taxon>
        <taxon>Chloroflexales</taxon>
        <taxon>Chloroflexineae</taxon>
        <taxon>Oscillochloridaceae</taxon>
        <taxon>Candidatus Viridilinea</taxon>
    </lineage>
</organism>